<protein>
    <submittedName>
        <fullName evidence="1">Uncharacterized protein</fullName>
    </submittedName>
</protein>
<dbReference type="EMBL" id="CM056811">
    <property type="protein sequence ID" value="KAJ8638685.1"/>
    <property type="molecule type" value="Genomic_DNA"/>
</dbReference>
<organism evidence="1 2">
    <name type="scientific">Persea americana</name>
    <name type="common">Avocado</name>
    <dbReference type="NCBI Taxonomy" id="3435"/>
    <lineage>
        <taxon>Eukaryota</taxon>
        <taxon>Viridiplantae</taxon>
        <taxon>Streptophyta</taxon>
        <taxon>Embryophyta</taxon>
        <taxon>Tracheophyta</taxon>
        <taxon>Spermatophyta</taxon>
        <taxon>Magnoliopsida</taxon>
        <taxon>Magnoliidae</taxon>
        <taxon>Laurales</taxon>
        <taxon>Lauraceae</taxon>
        <taxon>Persea</taxon>
    </lineage>
</organism>
<keyword evidence="2" id="KW-1185">Reference proteome</keyword>
<sequence>MEDENGIVLSLVLSRGGFAGKSKAKDASSDNKTDEGGGNKLMGGNVNVADVSLKHLFPTSFEKHKSIGTRRSESSTQPQESFCWTDLGKSSGQDARLSSDMQGNNLQFARFQELWDANNRSTEVNEEKSIQLEIGGKKVWTEASNKHKMSFEDAKNQKKHEGESEHVFGKRESEHVNAHSKSHMGINLLKNSHVSVTTKDGSSAENEDVAESKAEGSTSRLVSQHDDSSKRYKGGVSDVPKDKRSIADSHVIDTQVQKMSNTAGKQPGLELGSLTFGVPLPLQAQPAMSVPYSLSDFRLLGQVLPGGLSLTLNSSLPMLARALVIWCRLQITLKMTSSHHKASHHMTEETGTCSSSQKDDETKGNNFFKPKETSDQTGPEGFPEDLAQMARLFQVLPTNVGQTTKSELFALAIRPTCYPAEFIQHASADAPNLENSSGLASFPNGNPAA</sequence>
<evidence type="ECO:0000313" key="2">
    <source>
        <dbReference type="Proteomes" id="UP001234297"/>
    </source>
</evidence>
<proteinExistence type="predicted"/>
<dbReference type="Proteomes" id="UP001234297">
    <property type="component" value="Chromosome 3"/>
</dbReference>
<gene>
    <name evidence="1" type="ORF">MRB53_012952</name>
</gene>
<evidence type="ECO:0000313" key="1">
    <source>
        <dbReference type="EMBL" id="KAJ8638685.1"/>
    </source>
</evidence>
<reference evidence="1 2" key="1">
    <citation type="journal article" date="2022" name="Hortic Res">
        <title>A haplotype resolved chromosomal level avocado genome allows analysis of novel avocado genes.</title>
        <authorList>
            <person name="Nath O."/>
            <person name="Fletcher S.J."/>
            <person name="Hayward A."/>
            <person name="Shaw L.M."/>
            <person name="Masouleh A.K."/>
            <person name="Furtado A."/>
            <person name="Henry R.J."/>
            <person name="Mitter N."/>
        </authorList>
    </citation>
    <scope>NUCLEOTIDE SEQUENCE [LARGE SCALE GENOMIC DNA]</scope>
    <source>
        <strain evidence="2">cv. Hass</strain>
    </source>
</reference>
<name>A0ACC2LZ78_PERAE</name>
<accession>A0ACC2LZ78</accession>
<comment type="caution">
    <text evidence="1">The sequence shown here is derived from an EMBL/GenBank/DDBJ whole genome shotgun (WGS) entry which is preliminary data.</text>
</comment>